<organism evidence="2 3">
    <name type="scientific">Tumebacillus amylolyticus</name>
    <dbReference type="NCBI Taxonomy" id="2801339"/>
    <lineage>
        <taxon>Bacteria</taxon>
        <taxon>Bacillati</taxon>
        <taxon>Bacillota</taxon>
        <taxon>Bacilli</taxon>
        <taxon>Bacillales</taxon>
        <taxon>Alicyclobacillaceae</taxon>
        <taxon>Tumebacillus</taxon>
    </lineage>
</organism>
<evidence type="ECO:0000313" key="2">
    <source>
        <dbReference type="EMBL" id="MBL0388148.1"/>
    </source>
</evidence>
<keyword evidence="3" id="KW-1185">Reference proteome</keyword>
<dbReference type="RefSeq" id="WP_201636844.1">
    <property type="nucleotide sequence ID" value="NZ_JAEQNB010000005.1"/>
</dbReference>
<dbReference type="EMBL" id="JAEQNB010000005">
    <property type="protein sequence ID" value="MBL0388148.1"/>
    <property type="molecule type" value="Genomic_DNA"/>
</dbReference>
<dbReference type="Pfam" id="PF13517">
    <property type="entry name" value="FG-GAP_3"/>
    <property type="match status" value="2"/>
</dbReference>
<dbReference type="InterPro" id="IPR013517">
    <property type="entry name" value="FG-GAP"/>
</dbReference>
<sequence>MKKALIRLEDVGPGGKYGTEESLLKLCVVADLLAREGVPFHVAMIPRFVDPSKGYDSSIANGKDPFVKKFLNVIHYLRTRGGSIGMHGYRHQYQMEASADGYEFAYSACESDCPPQEPDASYLDREEFEKSYSSSRMRDGFATAKQAGVKLDWFETPHYAAEGNARQVLEGWVGLFFENDPSHEEANKKVKFEDLDTPLYRGVVYVPTPLFYIDGSHPEQDVERMCKEIAEYAPDEIAGFFYHAFLEFPYIAFESTGSGKKRVKYDVKSPLHRLIRCFKQQGWTFEHLLNLVPFAPSARRTGVFPGNNGVVLTGDVDGDQRSELVFWEPSTGTWSVLRANLDGYPNRNIPIGDPDQALTGWAQGEYWRPFLGDVNGDGRADLIVLDPEIGQWQVALSDGQRFAPAAGDRQFLWLEHFPSGEDWVPLVGDFNGDGKTDVAVYNVTTGDLRVALSTGAHFEEMMVKGTDHAHLWLKGWVKGKDWRVAVGDFNGDGRSDLVAWNRRTGDWKVALSNGRQLMPTAGHVGTYWRRGFGVGDQWKLLVADVNGDGRDDVLLVDSAKGLWLVARNEGDRFVPHDTTFGPWAAGAYAAPFVGKFTRDGKAAIGVRQPLLRGGVVDFSLSVMK</sequence>
<dbReference type="Pfam" id="PF01839">
    <property type="entry name" value="FG-GAP"/>
    <property type="match status" value="1"/>
</dbReference>
<dbReference type="InterPro" id="IPR011330">
    <property type="entry name" value="Glyco_hydro/deAcase_b/a-brl"/>
</dbReference>
<reference evidence="2 3" key="1">
    <citation type="submission" date="2021-01" db="EMBL/GenBank/DDBJ databases">
        <title>Tumebacillus sp. strain ITR2 16S ribosomal RNA gene Genome sequencing and assembly.</title>
        <authorList>
            <person name="Kang M."/>
        </authorList>
    </citation>
    <scope>NUCLEOTIDE SEQUENCE [LARGE SCALE GENOMIC DNA]</scope>
    <source>
        <strain evidence="2 3">ITR2</strain>
    </source>
</reference>
<dbReference type="Pfam" id="PF10096">
    <property type="entry name" value="DUF2334"/>
    <property type="match status" value="1"/>
</dbReference>
<accession>A0ABS1JCZ0</accession>
<dbReference type="SUPFAM" id="SSF69318">
    <property type="entry name" value="Integrin alpha N-terminal domain"/>
    <property type="match status" value="1"/>
</dbReference>
<name>A0ABS1JCZ0_9BACL</name>
<dbReference type="Proteomes" id="UP000602284">
    <property type="component" value="Unassembled WGS sequence"/>
</dbReference>
<proteinExistence type="predicted"/>
<comment type="caution">
    <text evidence="2">The sequence shown here is derived from an EMBL/GenBank/DDBJ whole genome shotgun (WGS) entry which is preliminary data.</text>
</comment>
<protein>
    <submittedName>
        <fullName evidence="2">DUF2334 domain-containing protein</fullName>
    </submittedName>
</protein>
<dbReference type="InterPro" id="IPR018763">
    <property type="entry name" value="DUF2334"/>
</dbReference>
<gene>
    <name evidence="2" type="ORF">JJB07_16140</name>
</gene>
<dbReference type="SUPFAM" id="SSF88713">
    <property type="entry name" value="Glycoside hydrolase/deacetylase"/>
    <property type="match status" value="1"/>
</dbReference>
<dbReference type="Gene3D" id="2.130.10.130">
    <property type="entry name" value="Integrin alpha, N-terminal"/>
    <property type="match status" value="2"/>
</dbReference>
<dbReference type="InterPro" id="IPR028994">
    <property type="entry name" value="Integrin_alpha_N"/>
</dbReference>
<keyword evidence="1" id="KW-0732">Signal</keyword>
<dbReference type="PANTHER" id="PTHR46580">
    <property type="entry name" value="SENSOR KINASE-RELATED"/>
    <property type="match status" value="1"/>
</dbReference>
<evidence type="ECO:0000256" key="1">
    <source>
        <dbReference type="ARBA" id="ARBA00022729"/>
    </source>
</evidence>
<evidence type="ECO:0000313" key="3">
    <source>
        <dbReference type="Proteomes" id="UP000602284"/>
    </source>
</evidence>